<dbReference type="EMBL" id="CP017641">
    <property type="protein sequence ID" value="APZ92212.1"/>
    <property type="molecule type" value="Genomic_DNA"/>
</dbReference>
<proteinExistence type="predicted"/>
<organism evidence="1 2">
    <name type="scientific">Fuerstiella marisgermanici</name>
    <dbReference type="NCBI Taxonomy" id="1891926"/>
    <lineage>
        <taxon>Bacteria</taxon>
        <taxon>Pseudomonadati</taxon>
        <taxon>Planctomycetota</taxon>
        <taxon>Planctomycetia</taxon>
        <taxon>Planctomycetales</taxon>
        <taxon>Planctomycetaceae</taxon>
        <taxon>Fuerstiella</taxon>
    </lineage>
</organism>
<dbReference type="AlphaFoldDB" id="A0A1P8WDT0"/>
<accession>A0A1P8WDT0</accession>
<evidence type="ECO:0000313" key="2">
    <source>
        <dbReference type="Proteomes" id="UP000187735"/>
    </source>
</evidence>
<name>A0A1P8WDT0_9PLAN</name>
<keyword evidence="2" id="KW-1185">Reference proteome</keyword>
<protein>
    <submittedName>
        <fullName evidence="1">Uncharacterized protein</fullName>
    </submittedName>
</protein>
<dbReference type="Proteomes" id="UP000187735">
    <property type="component" value="Chromosome"/>
</dbReference>
<reference evidence="1 2" key="1">
    <citation type="journal article" date="2016" name="Front. Microbiol.">
        <title>Fuerstia marisgermanicae gen. nov., sp. nov., an Unusual Member of the Phylum Planctomycetes from the German Wadden Sea.</title>
        <authorList>
            <person name="Kohn T."/>
            <person name="Heuer A."/>
            <person name="Jogler M."/>
            <person name="Vollmers J."/>
            <person name="Boedeker C."/>
            <person name="Bunk B."/>
            <person name="Rast P."/>
            <person name="Borchert D."/>
            <person name="Glockner I."/>
            <person name="Freese H.M."/>
            <person name="Klenk H.P."/>
            <person name="Overmann J."/>
            <person name="Kaster A.K."/>
            <person name="Rohde M."/>
            <person name="Wiegand S."/>
            <person name="Jogler C."/>
        </authorList>
    </citation>
    <scope>NUCLEOTIDE SEQUENCE [LARGE SCALE GENOMIC DNA]</scope>
    <source>
        <strain evidence="1 2">NH11</strain>
    </source>
</reference>
<gene>
    <name evidence="1" type="ORF">Fuma_01821</name>
</gene>
<evidence type="ECO:0000313" key="1">
    <source>
        <dbReference type="EMBL" id="APZ92212.1"/>
    </source>
</evidence>
<dbReference type="KEGG" id="fmr:Fuma_01821"/>
<sequence length="91" mass="10109">MTTRMLQTIFGIFHIAALSVKAAGRSCRSVARQKRRGMCDTSQGQNIHCCIDKILLPHRILAGLTAFHTDLWLRKSVLALRGPVPASQNRP</sequence>